<dbReference type="EMBL" id="CP044331">
    <property type="protein sequence ID" value="QGM97902.1"/>
    <property type="molecule type" value="Genomic_DNA"/>
</dbReference>
<dbReference type="Proteomes" id="UP000422569">
    <property type="component" value="Chromosome"/>
</dbReference>
<evidence type="ECO:0000313" key="3">
    <source>
        <dbReference type="Proteomes" id="UP000422569"/>
    </source>
</evidence>
<proteinExistence type="predicted"/>
<dbReference type="KEGG" id="mpar:F7D14_10770"/>
<dbReference type="RefSeq" id="WP_154419903.1">
    <property type="nucleotide sequence ID" value="NZ_CP044331.1"/>
</dbReference>
<evidence type="ECO:0008006" key="4">
    <source>
        <dbReference type="Google" id="ProtNLM"/>
    </source>
</evidence>
<feature type="compositionally biased region" description="Low complexity" evidence="1">
    <location>
        <begin position="24"/>
        <end position="44"/>
    </location>
</feature>
<dbReference type="AlphaFoldDB" id="A0A6B8M7C6"/>
<name>A0A6B8M7C6_9HYPH</name>
<feature type="region of interest" description="Disordered" evidence="1">
    <location>
        <begin position="17"/>
        <end position="44"/>
    </location>
</feature>
<reference evidence="2 3" key="1">
    <citation type="submission" date="2019-09" db="EMBL/GenBank/DDBJ databases">
        <title>Isolation and complete genome sequencing of Methylocystis species.</title>
        <authorList>
            <person name="Rumah B.L."/>
            <person name="Stead C.E."/>
            <person name="Stevens B.C."/>
            <person name="Minton N.P."/>
            <person name="Grosse-Honebrink A."/>
            <person name="Zhang Y."/>
        </authorList>
    </citation>
    <scope>NUCLEOTIDE SEQUENCE [LARGE SCALE GENOMIC DNA]</scope>
    <source>
        <strain evidence="2 3">BRCS2</strain>
    </source>
</reference>
<sequence>MTIHNIAAYLQCFDPVEPPASPLSAEPDAGPDAPAPEAAPSAPAIDVEDMRRALQSELASRLASEREAHEEALRHARETWAREEAAALGARLAQGLETGLVALRADLARIFTPFLTRSVADRALDELVCAIRQVIAEEKAPLIKLAGPVDLIEKVGAVFEAESIAVELSPDASVDVSVDLSKARIETRLRAWMRRLQQAARDAS</sequence>
<accession>A0A6B8M7C6</accession>
<evidence type="ECO:0000256" key="1">
    <source>
        <dbReference type="SAM" id="MobiDB-lite"/>
    </source>
</evidence>
<protein>
    <recommendedName>
        <fullName evidence="4">Flagellar assembly protein FliH/Type III secretion system HrpE domain-containing protein</fullName>
    </recommendedName>
</protein>
<keyword evidence="3" id="KW-1185">Reference proteome</keyword>
<gene>
    <name evidence="2" type="ORF">F7D14_10770</name>
</gene>
<evidence type="ECO:0000313" key="2">
    <source>
        <dbReference type="EMBL" id="QGM97902.1"/>
    </source>
</evidence>
<organism evidence="2 3">
    <name type="scientific">Methylocystis parvus</name>
    <dbReference type="NCBI Taxonomy" id="134"/>
    <lineage>
        <taxon>Bacteria</taxon>
        <taxon>Pseudomonadati</taxon>
        <taxon>Pseudomonadota</taxon>
        <taxon>Alphaproteobacteria</taxon>
        <taxon>Hyphomicrobiales</taxon>
        <taxon>Methylocystaceae</taxon>
        <taxon>Methylocystis</taxon>
    </lineage>
</organism>